<dbReference type="OrthoDB" id="5379939at2"/>
<dbReference type="AlphaFoldDB" id="A0A417YZJ4"/>
<name>A0A417YZJ4_9BACI</name>
<gene>
    <name evidence="2" type="ORF">D1B31_00970</name>
</gene>
<dbReference type="RefSeq" id="WP_118918883.1">
    <property type="nucleotide sequence ID" value="NZ_QWEG01000001.1"/>
</dbReference>
<keyword evidence="1" id="KW-0472">Membrane</keyword>
<evidence type="ECO:0000313" key="2">
    <source>
        <dbReference type="EMBL" id="RHW43275.1"/>
    </source>
</evidence>
<evidence type="ECO:0000256" key="1">
    <source>
        <dbReference type="SAM" id="Phobius"/>
    </source>
</evidence>
<comment type="caution">
    <text evidence="2">The sequence shown here is derived from an EMBL/GenBank/DDBJ whole genome shotgun (WGS) entry which is preliminary data.</text>
</comment>
<dbReference type="Gene3D" id="2.30.42.10">
    <property type="match status" value="1"/>
</dbReference>
<dbReference type="SUPFAM" id="SSF52096">
    <property type="entry name" value="ClpP/crotonase"/>
    <property type="match status" value="1"/>
</dbReference>
<feature type="transmembrane region" description="Helical" evidence="1">
    <location>
        <begin position="7"/>
        <end position="25"/>
    </location>
</feature>
<sequence length="610" mass="68453">MDIKKRRIIGLIVVIGFVGLGLNFMPEKKADVKVKKADIERKIANVEAFGRLYGYVRYFHPSDEAASLDWNRFGIYGAGKEAATDKELQAVLEELFLPIAPSLSLYRDGEKPPKHGFKKTDTVIAWQHHGPPGMNGTLYKSKRVKAAIANGAYGFEEGFLFANYPKVEEKYSGKLGKSLHFSLPLTLYTENGKTLGTTKESWKSFEKLKAELEKLNPGLTSENENFRYAGVISAWNMLEHFYPVSELLVPFYPPVEENALHLDRQLAISLKAVSDTKGINEYLNVLSSLMEKTGDVQATYSFLNFSKDSRRMPLSLEIVEDKVVVTETSLSADLKRGDVLQVINGVDASKFIHSLSETIPGPPHFKKWRALDAILDLDQAEVTYRRNGEYKTVQLVSHDYGMFAGMTRRTTFDELGDGVYYLTLSSDAREPFENKLEDLVKAKAIIFDMRSAAYDDAFFEEIIGHLTEQRVDGPWNRIMQVIYPHRKNVTFAEKREDILPVQPALKGKAIFLASPETIGRPEQYLSYIKDHQLGTIVGQPTAGAFGDYQIYQITESLRGTMTASDTLNAARVSMLSSGGHPDVKVTRTLEGVRKGKDEFLQKALEVIDAD</sequence>
<evidence type="ECO:0008006" key="4">
    <source>
        <dbReference type="Google" id="ProtNLM"/>
    </source>
</evidence>
<dbReference type="Gene3D" id="3.90.226.10">
    <property type="entry name" value="2-enoyl-CoA Hydratase, Chain A, domain 1"/>
    <property type="match status" value="1"/>
</dbReference>
<reference evidence="2 3" key="1">
    <citation type="journal article" date="2017" name="Int. J. Syst. Evol. Microbiol.">
        <title>Bacillus notoginsengisoli sp. nov., a novel bacterium isolated from the rhizosphere of Panax notoginseng.</title>
        <authorList>
            <person name="Zhang M.Y."/>
            <person name="Cheng J."/>
            <person name="Cai Y."/>
            <person name="Zhang T.Y."/>
            <person name="Wu Y.Y."/>
            <person name="Manikprabhu D."/>
            <person name="Li W.J."/>
            <person name="Zhang Y.X."/>
        </authorList>
    </citation>
    <scope>NUCLEOTIDE SEQUENCE [LARGE SCALE GENOMIC DNA]</scope>
    <source>
        <strain evidence="2 3">JCM 30743</strain>
    </source>
</reference>
<dbReference type="Proteomes" id="UP000284416">
    <property type="component" value="Unassembled WGS sequence"/>
</dbReference>
<evidence type="ECO:0000313" key="3">
    <source>
        <dbReference type="Proteomes" id="UP000284416"/>
    </source>
</evidence>
<dbReference type="InterPro" id="IPR036034">
    <property type="entry name" value="PDZ_sf"/>
</dbReference>
<keyword evidence="3" id="KW-1185">Reference proteome</keyword>
<dbReference type="Gene3D" id="3.30.750.44">
    <property type="match status" value="1"/>
</dbReference>
<accession>A0A417YZJ4</accession>
<keyword evidence="1" id="KW-1133">Transmembrane helix</keyword>
<dbReference type="EMBL" id="QWEG01000001">
    <property type="protein sequence ID" value="RHW43275.1"/>
    <property type="molecule type" value="Genomic_DNA"/>
</dbReference>
<protein>
    <recommendedName>
        <fullName evidence="4">Tail specific protease domain-containing protein</fullName>
    </recommendedName>
</protein>
<dbReference type="InterPro" id="IPR029045">
    <property type="entry name" value="ClpP/crotonase-like_dom_sf"/>
</dbReference>
<organism evidence="2 3">
    <name type="scientific">Neobacillus notoginsengisoli</name>
    <dbReference type="NCBI Taxonomy" id="1578198"/>
    <lineage>
        <taxon>Bacteria</taxon>
        <taxon>Bacillati</taxon>
        <taxon>Bacillota</taxon>
        <taxon>Bacilli</taxon>
        <taxon>Bacillales</taxon>
        <taxon>Bacillaceae</taxon>
        <taxon>Neobacillus</taxon>
    </lineage>
</organism>
<keyword evidence="1" id="KW-0812">Transmembrane</keyword>
<proteinExistence type="predicted"/>